<feature type="domain" description="tRNA/rRNA methyltransferase SpoU type" evidence="8">
    <location>
        <begin position="2"/>
        <end position="142"/>
    </location>
</feature>
<keyword evidence="3 6" id="KW-0808">Transferase</keyword>
<dbReference type="GO" id="GO:0002130">
    <property type="term" value="P:wobble position ribose methylation"/>
    <property type="evidence" value="ECO:0007669"/>
    <property type="project" value="TreeGrafter"/>
</dbReference>
<dbReference type="GO" id="GO:0005737">
    <property type="term" value="C:cytoplasm"/>
    <property type="evidence" value="ECO:0007669"/>
    <property type="project" value="UniProtKB-SubCell"/>
</dbReference>
<organism evidence="9 10">
    <name type="scientific">Yoonia ponticola</name>
    <dbReference type="NCBI Taxonomy" id="1524255"/>
    <lineage>
        <taxon>Bacteria</taxon>
        <taxon>Pseudomonadati</taxon>
        <taxon>Pseudomonadota</taxon>
        <taxon>Alphaproteobacteria</taxon>
        <taxon>Rhodobacterales</taxon>
        <taxon>Paracoccaceae</taxon>
        <taxon>Yoonia</taxon>
    </lineage>
</organism>
<dbReference type="PIRSF" id="PIRSF029256">
    <property type="entry name" value="SpoU_TrmH_prd"/>
    <property type="match status" value="1"/>
</dbReference>
<keyword evidence="2 6" id="KW-0489">Methyltransferase</keyword>
<dbReference type="GO" id="GO:0008175">
    <property type="term" value="F:tRNA methyltransferase activity"/>
    <property type="evidence" value="ECO:0007669"/>
    <property type="project" value="UniProtKB-UniRule"/>
</dbReference>
<dbReference type="GO" id="GO:0003723">
    <property type="term" value="F:RNA binding"/>
    <property type="evidence" value="ECO:0007669"/>
    <property type="project" value="InterPro"/>
</dbReference>
<sequence length="152" mass="17163">MKIVLVTPEIPFNTGAIGRTCVALNLELILIKPYGFSLDEKSVRRAGTDYWQYVNLTEYDSWQCFLDGEKPDPDNLFFFEEHGSQTVYDPDYPLDSFLVFGCESKGLPPEILDGMDNRIFSLPMLDTRVRSLNLANVATAVVYQAMRSHLGG</sequence>
<evidence type="ECO:0000256" key="6">
    <source>
        <dbReference type="HAMAP-Rule" id="MF_01885"/>
    </source>
</evidence>
<comment type="catalytic activity">
    <reaction evidence="6">
        <text>5-carboxymethylaminomethyluridine(34) in tRNA(Leu) + S-adenosyl-L-methionine = 5-carboxymethylaminomethyl-2'-O-methyluridine(34) in tRNA(Leu) + S-adenosyl-L-homocysteine + H(+)</text>
        <dbReference type="Rhea" id="RHEA:43088"/>
        <dbReference type="Rhea" id="RHEA-COMP:10333"/>
        <dbReference type="Rhea" id="RHEA-COMP:10334"/>
        <dbReference type="ChEBI" id="CHEBI:15378"/>
        <dbReference type="ChEBI" id="CHEBI:57856"/>
        <dbReference type="ChEBI" id="CHEBI:59789"/>
        <dbReference type="ChEBI" id="CHEBI:74508"/>
        <dbReference type="ChEBI" id="CHEBI:74511"/>
        <dbReference type="EC" id="2.1.1.207"/>
    </reaction>
</comment>
<dbReference type="InterPro" id="IPR001537">
    <property type="entry name" value="SpoU_MeTrfase"/>
</dbReference>
<keyword evidence="5 6" id="KW-0819">tRNA processing</keyword>
<comment type="catalytic activity">
    <reaction evidence="6">
        <text>cytidine(34) in tRNA + S-adenosyl-L-methionine = 2'-O-methylcytidine(34) in tRNA + S-adenosyl-L-homocysteine + H(+)</text>
        <dbReference type="Rhea" id="RHEA:43084"/>
        <dbReference type="Rhea" id="RHEA-COMP:10331"/>
        <dbReference type="Rhea" id="RHEA-COMP:10332"/>
        <dbReference type="ChEBI" id="CHEBI:15378"/>
        <dbReference type="ChEBI" id="CHEBI:57856"/>
        <dbReference type="ChEBI" id="CHEBI:59789"/>
        <dbReference type="ChEBI" id="CHEBI:74495"/>
        <dbReference type="ChEBI" id="CHEBI:82748"/>
        <dbReference type="EC" id="2.1.1.207"/>
    </reaction>
</comment>
<dbReference type="CDD" id="cd18094">
    <property type="entry name" value="SpoU-like_TrmL"/>
    <property type="match status" value="1"/>
</dbReference>
<dbReference type="RefSeq" id="WP_183526959.1">
    <property type="nucleotide sequence ID" value="NZ_JACIJM010000003.1"/>
</dbReference>
<evidence type="ECO:0000256" key="2">
    <source>
        <dbReference type="ARBA" id="ARBA00022603"/>
    </source>
</evidence>
<keyword evidence="1 6" id="KW-0963">Cytoplasm</keyword>
<evidence type="ECO:0000256" key="4">
    <source>
        <dbReference type="ARBA" id="ARBA00022691"/>
    </source>
</evidence>
<dbReference type="EMBL" id="JACIJM010000003">
    <property type="protein sequence ID" value="MBB5721547.1"/>
    <property type="molecule type" value="Genomic_DNA"/>
</dbReference>
<evidence type="ECO:0000256" key="7">
    <source>
        <dbReference type="PIRSR" id="PIRSR029256-1"/>
    </source>
</evidence>
<comment type="function">
    <text evidence="6">Methylates the ribose at the nucleotide 34 wobble position in the two leucyl isoacceptors tRNA(Leu)(CmAA) and tRNA(Leu)(cmnm5UmAA). Catalyzes the methyl transfer from S-adenosyl-L-methionine to the 2'-OH of the wobble nucleotide.</text>
</comment>
<accession>A0A7W9BJT4</accession>
<reference evidence="9 10" key="1">
    <citation type="submission" date="2020-08" db="EMBL/GenBank/DDBJ databases">
        <title>Genomic Encyclopedia of Type Strains, Phase IV (KMG-IV): sequencing the most valuable type-strain genomes for metagenomic binning, comparative biology and taxonomic classification.</title>
        <authorList>
            <person name="Goeker M."/>
        </authorList>
    </citation>
    <scope>NUCLEOTIDE SEQUENCE [LARGE SCALE GENOMIC DNA]</scope>
    <source>
        <strain evidence="9 10">DSM 101064</strain>
    </source>
</reference>
<protein>
    <recommendedName>
        <fullName evidence="6">tRNA (cytidine(34)-2'-O)-methyltransferase</fullName>
        <ecNumber evidence="6">2.1.1.207</ecNumber>
    </recommendedName>
    <alternativeName>
        <fullName evidence="6">tRNA (cytidine/uridine-2'-O-)-methyltransferase TrmL</fullName>
    </alternativeName>
</protein>
<feature type="binding site" evidence="6 7">
    <location>
        <position position="131"/>
    </location>
    <ligand>
        <name>S-adenosyl-L-methionine</name>
        <dbReference type="ChEBI" id="CHEBI:59789"/>
    </ligand>
</feature>
<evidence type="ECO:0000313" key="10">
    <source>
        <dbReference type="Proteomes" id="UP000535415"/>
    </source>
</evidence>
<proteinExistence type="inferred from homology"/>
<dbReference type="PANTHER" id="PTHR42971">
    <property type="entry name" value="TRNA (CYTIDINE(34)-2'-O)-METHYLTRANSFERASE"/>
    <property type="match status" value="1"/>
</dbReference>
<dbReference type="InterPro" id="IPR029028">
    <property type="entry name" value="Alpha/beta_knot_MTases"/>
</dbReference>
<evidence type="ECO:0000259" key="8">
    <source>
        <dbReference type="Pfam" id="PF00588"/>
    </source>
</evidence>
<comment type="caution">
    <text evidence="6">Lacks conserved residue(s) required for the propagation of feature annotation.</text>
</comment>
<gene>
    <name evidence="6" type="primary">trmL</name>
    <name evidence="9" type="ORF">FHS72_001159</name>
</gene>
<name>A0A7W9BJT4_9RHOB</name>
<dbReference type="Pfam" id="PF00588">
    <property type="entry name" value="SpoU_methylase"/>
    <property type="match status" value="1"/>
</dbReference>
<dbReference type="Proteomes" id="UP000535415">
    <property type="component" value="Unassembled WGS sequence"/>
</dbReference>
<comment type="subcellular location">
    <subcellularLocation>
        <location evidence="6">Cytoplasm</location>
    </subcellularLocation>
</comment>
<evidence type="ECO:0000256" key="3">
    <source>
        <dbReference type="ARBA" id="ARBA00022679"/>
    </source>
</evidence>
<dbReference type="HAMAP" id="MF_01885">
    <property type="entry name" value="tRNA_methyltr_TrmL"/>
    <property type="match status" value="1"/>
</dbReference>
<evidence type="ECO:0000256" key="5">
    <source>
        <dbReference type="ARBA" id="ARBA00022694"/>
    </source>
</evidence>
<dbReference type="GO" id="GO:0008757">
    <property type="term" value="F:S-adenosylmethionine-dependent methyltransferase activity"/>
    <property type="evidence" value="ECO:0007669"/>
    <property type="project" value="UniProtKB-UniRule"/>
</dbReference>
<dbReference type="SUPFAM" id="SSF75217">
    <property type="entry name" value="alpha/beta knot"/>
    <property type="match status" value="1"/>
</dbReference>
<dbReference type="PANTHER" id="PTHR42971:SF1">
    <property type="entry name" value="TRNA (CYTIDINE(34)-2'-O)-METHYLTRANSFERASE"/>
    <property type="match status" value="1"/>
</dbReference>
<comment type="similarity">
    <text evidence="6">Belongs to the class IV-like SAM-binding methyltransferase superfamily. RNA methyltransferase TrmH family. TrmL subfamily.</text>
</comment>
<feature type="binding site" evidence="6 7">
    <location>
        <position position="122"/>
    </location>
    <ligand>
        <name>S-adenosyl-L-methionine</name>
        <dbReference type="ChEBI" id="CHEBI:59789"/>
    </ligand>
</feature>
<feature type="binding site" evidence="6 7">
    <location>
        <position position="101"/>
    </location>
    <ligand>
        <name>S-adenosyl-L-methionine</name>
        <dbReference type="ChEBI" id="CHEBI:59789"/>
    </ligand>
</feature>
<keyword evidence="10" id="KW-1185">Reference proteome</keyword>
<keyword evidence="4 6" id="KW-0949">S-adenosyl-L-methionine</keyword>
<dbReference type="InterPro" id="IPR029026">
    <property type="entry name" value="tRNA_m1G_MTases_N"/>
</dbReference>
<evidence type="ECO:0000313" key="9">
    <source>
        <dbReference type="EMBL" id="MBB5721547.1"/>
    </source>
</evidence>
<comment type="subunit">
    <text evidence="6">Homodimer.</text>
</comment>
<dbReference type="AlphaFoldDB" id="A0A7W9BJT4"/>
<dbReference type="Gene3D" id="3.40.1280.10">
    <property type="match status" value="1"/>
</dbReference>
<dbReference type="InterPro" id="IPR016914">
    <property type="entry name" value="TrmL"/>
</dbReference>
<dbReference type="EC" id="2.1.1.207" evidence="6"/>
<comment type="caution">
    <text evidence="9">The sequence shown here is derived from an EMBL/GenBank/DDBJ whole genome shotgun (WGS) entry which is preliminary data.</text>
</comment>
<evidence type="ECO:0000256" key="1">
    <source>
        <dbReference type="ARBA" id="ARBA00022490"/>
    </source>
</evidence>